<evidence type="ECO:0000256" key="1">
    <source>
        <dbReference type="ARBA" id="ARBA00022481"/>
    </source>
</evidence>
<feature type="transmembrane region" description="Helical" evidence="2">
    <location>
        <begin position="33"/>
        <end position="54"/>
    </location>
</feature>
<dbReference type="Pfam" id="PF07963">
    <property type="entry name" value="N_methyl"/>
    <property type="match status" value="1"/>
</dbReference>
<dbReference type="SUPFAM" id="SSF54523">
    <property type="entry name" value="Pili subunits"/>
    <property type="match status" value="1"/>
</dbReference>
<organism evidence="3 4">
    <name type="scientific">Gloeothece citriformis (strain PCC 7424)</name>
    <name type="common">Cyanothece sp. (strain PCC 7424)</name>
    <dbReference type="NCBI Taxonomy" id="65393"/>
    <lineage>
        <taxon>Bacteria</taxon>
        <taxon>Bacillati</taxon>
        <taxon>Cyanobacteriota</taxon>
        <taxon>Cyanophyceae</taxon>
        <taxon>Oscillatoriophycideae</taxon>
        <taxon>Chroococcales</taxon>
        <taxon>Aphanothecaceae</taxon>
        <taxon>Gloeothece</taxon>
        <taxon>Gloeothece citriformis</taxon>
    </lineage>
</organism>
<sequence length="192" mass="21806">MNTRIVTLLIYRYKFLKNLQSPSTVQGFTLLEILITTVIIGILAVVAIPSYVATIDKFKYGDAKVQMNCMAKELRTFKLENGYYPRDVNRNIVPKDRDGRNALTCFPRQPHATNTAMMTNDQIPFKSVYDYEARATTHNGQSACAIYIVFLGKNQTKQTPSNFTTAYQEKFGFYENQDDLIMSVDIGNSPCL</sequence>
<keyword evidence="2" id="KW-0812">Transmembrane</keyword>
<keyword evidence="1" id="KW-0488">Methylation</keyword>
<dbReference type="OrthoDB" id="427323at2"/>
<dbReference type="GO" id="GO:0015628">
    <property type="term" value="P:protein secretion by the type II secretion system"/>
    <property type="evidence" value="ECO:0007669"/>
    <property type="project" value="InterPro"/>
</dbReference>
<dbReference type="PROSITE" id="PS00409">
    <property type="entry name" value="PROKAR_NTER_METHYL"/>
    <property type="match status" value="1"/>
</dbReference>
<dbReference type="HOGENOM" id="CLU_1465915_0_0_3"/>
<dbReference type="Proteomes" id="UP000002384">
    <property type="component" value="Chromosome"/>
</dbReference>
<keyword evidence="4" id="KW-1185">Reference proteome</keyword>
<dbReference type="eggNOG" id="COG4968">
    <property type="taxonomic scope" value="Bacteria"/>
</dbReference>
<dbReference type="EMBL" id="CP001291">
    <property type="protein sequence ID" value="ACK73617.1"/>
    <property type="molecule type" value="Genomic_DNA"/>
</dbReference>
<evidence type="ECO:0000256" key="2">
    <source>
        <dbReference type="SAM" id="Phobius"/>
    </source>
</evidence>
<evidence type="ECO:0000313" key="4">
    <source>
        <dbReference type="Proteomes" id="UP000002384"/>
    </source>
</evidence>
<keyword evidence="2" id="KW-0472">Membrane</keyword>
<dbReference type="PRINTS" id="PR00813">
    <property type="entry name" value="BCTERIALGSPG"/>
</dbReference>
<evidence type="ECO:0000313" key="3">
    <source>
        <dbReference type="EMBL" id="ACK73617.1"/>
    </source>
</evidence>
<dbReference type="RefSeq" id="WP_015957195.1">
    <property type="nucleotide sequence ID" value="NC_011729.1"/>
</dbReference>
<dbReference type="Gene3D" id="3.30.700.10">
    <property type="entry name" value="Glycoprotein, Type 4 Pilin"/>
    <property type="match status" value="1"/>
</dbReference>
<dbReference type="InterPro" id="IPR000983">
    <property type="entry name" value="Bac_GSPG_pilin"/>
</dbReference>
<accession>B7KID0</accession>
<reference evidence="4" key="1">
    <citation type="journal article" date="2011" name="MBio">
        <title>Novel metabolic attributes of the genus Cyanothece, comprising a group of unicellular nitrogen-fixing Cyanobacteria.</title>
        <authorList>
            <person name="Bandyopadhyay A."/>
            <person name="Elvitigala T."/>
            <person name="Welsh E."/>
            <person name="Stockel J."/>
            <person name="Liberton M."/>
            <person name="Min H."/>
            <person name="Sherman L.A."/>
            <person name="Pakrasi H.B."/>
        </authorList>
    </citation>
    <scope>NUCLEOTIDE SEQUENCE [LARGE SCALE GENOMIC DNA]</scope>
    <source>
        <strain evidence="4">PCC 7424</strain>
    </source>
</reference>
<dbReference type="NCBIfam" id="TIGR02532">
    <property type="entry name" value="IV_pilin_GFxxxE"/>
    <property type="match status" value="1"/>
</dbReference>
<dbReference type="InterPro" id="IPR012902">
    <property type="entry name" value="N_methyl_site"/>
</dbReference>
<protein>
    <submittedName>
        <fullName evidence="3">General secretory pathway protein</fullName>
    </submittedName>
</protein>
<dbReference type="InterPro" id="IPR045584">
    <property type="entry name" value="Pilin-like"/>
</dbReference>
<proteinExistence type="predicted"/>
<dbReference type="GO" id="GO:0015627">
    <property type="term" value="C:type II protein secretion system complex"/>
    <property type="evidence" value="ECO:0007669"/>
    <property type="project" value="InterPro"/>
</dbReference>
<name>B7KID0_GLOC7</name>
<dbReference type="KEGG" id="cyc:PCC7424_5269"/>
<dbReference type="AlphaFoldDB" id="B7KID0"/>
<keyword evidence="2" id="KW-1133">Transmembrane helix</keyword>
<dbReference type="STRING" id="65393.PCC7424_5269"/>
<gene>
    <name evidence="3" type="ordered locus">PCC7424_5269</name>
</gene>